<organism evidence="1 2">
    <name type="scientific">Pseudomonas kilonensis</name>
    <dbReference type="NCBI Taxonomy" id="132476"/>
    <lineage>
        <taxon>Bacteria</taxon>
        <taxon>Pseudomonadati</taxon>
        <taxon>Pseudomonadota</taxon>
        <taxon>Gammaproteobacteria</taxon>
        <taxon>Pseudomonadales</taxon>
        <taxon>Pseudomonadaceae</taxon>
        <taxon>Pseudomonas</taxon>
    </lineage>
</organism>
<reference evidence="1 2" key="1">
    <citation type="submission" date="2016-10" db="EMBL/GenBank/DDBJ databases">
        <authorList>
            <person name="Varghese N."/>
            <person name="Submissions S."/>
        </authorList>
    </citation>
    <scope>NUCLEOTIDE SEQUENCE [LARGE SCALE GENOMIC DNA]</scope>
    <source>
        <strain evidence="1 2">BS3780</strain>
    </source>
</reference>
<evidence type="ECO:0000313" key="2">
    <source>
        <dbReference type="Proteomes" id="UP000183915"/>
    </source>
</evidence>
<dbReference type="EMBL" id="FNTT01000002">
    <property type="protein sequence ID" value="SEE46034.1"/>
    <property type="molecule type" value="Genomic_DNA"/>
</dbReference>
<dbReference type="Proteomes" id="UP000183915">
    <property type="component" value="Unassembled WGS sequence"/>
</dbReference>
<keyword evidence="2" id="KW-1185">Reference proteome</keyword>
<name>A0ABY0Z9R4_9PSED</name>
<accession>A0ABY0Z9R4</accession>
<gene>
    <name evidence="1" type="ORF">SAMN04490188_3944</name>
</gene>
<proteinExistence type="predicted"/>
<sequence length="53" mass="5690">MNAGIFYLKRYSPVGVSLWEQSSLAMNDNAVIRQTGMPSSRASFAPTGSLPQG</sequence>
<evidence type="ECO:0000313" key="1">
    <source>
        <dbReference type="EMBL" id="SEE46034.1"/>
    </source>
</evidence>
<comment type="caution">
    <text evidence="1">The sequence shown here is derived from an EMBL/GenBank/DDBJ whole genome shotgun (WGS) entry which is preliminary data.</text>
</comment>
<protein>
    <submittedName>
        <fullName evidence="1">Uncharacterized protein</fullName>
    </submittedName>
</protein>